<evidence type="ECO:0000313" key="3">
    <source>
        <dbReference type="EMBL" id="VEU79819.1"/>
    </source>
</evidence>
<reference evidence="3 4" key="1">
    <citation type="submission" date="2019-01" db="EMBL/GenBank/DDBJ databases">
        <authorList>
            <consortium name="Pathogen Informatics"/>
        </authorList>
    </citation>
    <scope>NUCLEOTIDE SEQUENCE [LARGE SCALE GENOMIC DNA]</scope>
    <source>
        <strain evidence="3 4">NCTC10138</strain>
    </source>
</reference>
<accession>A0A449BBK7</accession>
<proteinExistence type="predicted"/>
<feature type="domain" description="MACPF" evidence="2">
    <location>
        <begin position="20"/>
        <end position="353"/>
    </location>
</feature>
<evidence type="ECO:0000259" key="2">
    <source>
        <dbReference type="PROSITE" id="PS51412"/>
    </source>
</evidence>
<feature type="signal peptide" evidence="1">
    <location>
        <begin position="1"/>
        <end position="26"/>
    </location>
</feature>
<dbReference type="Pfam" id="PF01823">
    <property type="entry name" value="MACPF"/>
    <property type="match status" value="1"/>
</dbReference>
<dbReference type="AlphaFoldDB" id="A0A449BBK7"/>
<dbReference type="InterPro" id="IPR020864">
    <property type="entry name" value="MACPF"/>
</dbReference>
<dbReference type="KEGG" id="aaxa:NCTC10138_00172"/>
<dbReference type="STRING" id="1278311.GCA_000428705_01275"/>
<evidence type="ECO:0000256" key="1">
    <source>
        <dbReference type="SAM" id="SignalP"/>
    </source>
</evidence>
<name>A0A449BBK7_HAPAX</name>
<organism evidence="3 4">
    <name type="scientific">Haploplasma axanthum</name>
    <name type="common">Acholeplasma axanthum</name>
    <dbReference type="NCBI Taxonomy" id="29552"/>
    <lineage>
        <taxon>Bacteria</taxon>
        <taxon>Bacillati</taxon>
        <taxon>Mycoplasmatota</taxon>
        <taxon>Mollicutes</taxon>
        <taxon>Acholeplasmatales</taxon>
        <taxon>Acholeplasmataceae</taxon>
        <taxon>Haploplasma</taxon>
    </lineage>
</organism>
<keyword evidence="1" id="KW-0732">Signal</keyword>
<feature type="chain" id="PRO_5019304235" evidence="1">
    <location>
        <begin position="27"/>
        <end position="487"/>
    </location>
</feature>
<evidence type="ECO:0000313" key="4">
    <source>
        <dbReference type="Proteomes" id="UP000289841"/>
    </source>
</evidence>
<dbReference type="RefSeq" id="WP_026390741.1">
    <property type="nucleotide sequence ID" value="NZ_LR215048.1"/>
</dbReference>
<sequence length="487" mass="56917">MKKILIIIISVIVTCIAVLNSTTVNAAYDNTEERDELGYSYNLVKDPYFRKERVKIANPIFDEDWFSNVKILSSKLNTSKSYSSYGESLSSYAREYSNSVKANLGTTAVYGSMSASMSMQSENLINESNEEYISSFYHSYMQVNYKNRYALPNFKSGLELYKGNLHKNFYKNIETLDNKLKSKNIKDKDYYDFFDLYGTHIIHDIIYGSKIEANYYFNSMDSVVSKEKAKKISSEISANYTTLVTGNMNVSDNLFEKSNYGVKSISESLMVTTYGGNEMEFISYKDLIDNLRMWKQSVNQNNYSPVEISSDGMIEIWKIIPNKFSSIAKKIEEMFFKYDSLNSKKISEKKYVWENMYTRDKEYKITDTGRFKQPFDSVFIDLPLQDFIDLGYNKFDLVFDFQVRENYNGFKGIIMYSENKNDDSKIINWQEFTFANHDYEEYRVIIKNNDVTKIKDESTIFVRYGAHGNGPDTWFNKDMKISIIFRR</sequence>
<gene>
    <name evidence="3" type="ORF">NCTC10138_00172</name>
</gene>
<dbReference type="Proteomes" id="UP000289841">
    <property type="component" value="Chromosome"/>
</dbReference>
<protein>
    <submittedName>
        <fullName evidence="3">MAC/Perforin domain</fullName>
    </submittedName>
</protein>
<dbReference type="PROSITE" id="PS51412">
    <property type="entry name" value="MACPF_2"/>
    <property type="match status" value="1"/>
</dbReference>
<dbReference type="EMBL" id="LR215048">
    <property type="protein sequence ID" value="VEU79819.1"/>
    <property type="molecule type" value="Genomic_DNA"/>
</dbReference>
<keyword evidence="4" id="KW-1185">Reference proteome</keyword>